<dbReference type="EMBL" id="ACCL02000006">
    <property type="protein sequence ID" value="EET61457.1"/>
    <property type="molecule type" value="Genomic_DNA"/>
</dbReference>
<dbReference type="PANTHER" id="PTHR43185">
    <property type="entry name" value="FERROUS IRON TRANSPORT PROTEIN B"/>
    <property type="match status" value="1"/>
</dbReference>
<dbReference type="InterPro" id="IPR011642">
    <property type="entry name" value="Gate_dom"/>
</dbReference>
<proteinExistence type="predicted"/>
<sequence length="173" mass="19069">METENCQEKQAEGRNGCEIMEQNTGTFRHGENTYKVADLPGTYSLAANSEEEIGYMVRISYVFDGTMRHLGLHGKAVMPFLVSFGCNIASATGVRVLDTWDQRMAAAFKRAIRIVIVVFVIMWALSYTADGKLSRSVLYRIGRMIEPSVESPDSVSAGESLAAVAYHVGCLLF</sequence>
<feature type="transmembrane region" description="Helical" evidence="1">
    <location>
        <begin position="111"/>
        <end position="129"/>
    </location>
</feature>
<keyword evidence="1" id="KW-1133">Transmembrane helix</keyword>
<dbReference type="PANTHER" id="PTHR43185:SF1">
    <property type="entry name" value="FE(2+) TRANSPORTER FEOB"/>
    <property type="match status" value="1"/>
</dbReference>
<dbReference type="AlphaFoldDB" id="C6LCX4"/>
<dbReference type="Proteomes" id="UP000005561">
    <property type="component" value="Unassembled WGS sequence"/>
</dbReference>
<accession>C6LCX4</accession>
<evidence type="ECO:0000259" key="2">
    <source>
        <dbReference type="Pfam" id="PF07670"/>
    </source>
</evidence>
<reference evidence="3" key="1">
    <citation type="submission" date="2009-07" db="EMBL/GenBank/DDBJ databases">
        <authorList>
            <person name="Weinstock G."/>
            <person name="Sodergren E."/>
            <person name="Clifton S."/>
            <person name="Fulton L."/>
            <person name="Fulton B."/>
            <person name="Courtney L."/>
            <person name="Fronick C."/>
            <person name="Harrison M."/>
            <person name="Strong C."/>
            <person name="Farmer C."/>
            <person name="Delahaunty K."/>
            <person name="Markovic C."/>
            <person name="Hall O."/>
            <person name="Minx P."/>
            <person name="Tomlinson C."/>
            <person name="Mitreva M."/>
            <person name="Nelson J."/>
            <person name="Hou S."/>
            <person name="Wollam A."/>
            <person name="Pepin K.H."/>
            <person name="Johnson M."/>
            <person name="Bhonagiri V."/>
            <person name="Nash W.E."/>
            <person name="Warren W."/>
            <person name="Chinwalla A."/>
            <person name="Mardis E.R."/>
            <person name="Wilson R.K."/>
        </authorList>
    </citation>
    <scope>NUCLEOTIDE SEQUENCE [LARGE SCALE GENOMIC DNA]</scope>
    <source>
        <strain evidence="3">DSM 14469</strain>
    </source>
</reference>
<gene>
    <name evidence="3" type="ORF">BRYFOR_06632</name>
</gene>
<dbReference type="InterPro" id="IPR050860">
    <property type="entry name" value="FeoB_GTPase"/>
</dbReference>
<dbReference type="STRING" id="168384.SAMN05660368_01572"/>
<protein>
    <recommendedName>
        <fullName evidence="2">Nucleoside transporter/FeoB GTPase Gate domain-containing protein</fullName>
    </recommendedName>
</protein>
<dbReference type="GO" id="GO:0015093">
    <property type="term" value="F:ferrous iron transmembrane transporter activity"/>
    <property type="evidence" value="ECO:0007669"/>
    <property type="project" value="TreeGrafter"/>
</dbReference>
<keyword evidence="1" id="KW-0472">Membrane</keyword>
<feature type="domain" description="Nucleoside transporter/FeoB GTPase Gate" evidence="2">
    <location>
        <begin position="51"/>
        <end position="107"/>
    </location>
</feature>
<comment type="caution">
    <text evidence="3">The sequence shown here is derived from an EMBL/GenBank/DDBJ whole genome shotgun (WGS) entry which is preliminary data.</text>
</comment>
<dbReference type="Pfam" id="PF07670">
    <property type="entry name" value="Gate"/>
    <property type="match status" value="1"/>
</dbReference>
<evidence type="ECO:0000256" key="1">
    <source>
        <dbReference type="SAM" id="Phobius"/>
    </source>
</evidence>
<dbReference type="OrthoDB" id="9809127at2"/>
<keyword evidence="1" id="KW-0812">Transmembrane</keyword>
<dbReference type="eggNOG" id="COG0370">
    <property type="taxonomic scope" value="Bacteria"/>
</dbReference>
<evidence type="ECO:0000313" key="4">
    <source>
        <dbReference type="Proteomes" id="UP000005561"/>
    </source>
</evidence>
<evidence type="ECO:0000313" key="3">
    <source>
        <dbReference type="EMBL" id="EET61457.1"/>
    </source>
</evidence>
<keyword evidence="4" id="KW-1185">Reference proteome</keyword>
<organism evidence="3 4">
    <name type="scientific">Marvinbryantia formatexigens DSM 14469</name>
    <dbReference type="NCBI Taxonomy" id="478749"/>
    <lineage>
        <taxon>Bacteria</taxon>
        <taxon>Bacillati</taxon>
        <taxon>Bacillota</taxon>
        <taxon>Clostridia</taxon>
        <taxon>Lachnospirales</taxon>
        <taxon>Lachnospiraceae</taxon>
        <taxon>Marvinbryantia</taxon>
    </lineage>
</organism>
<name>C6LCX4_9FIRM</name>
<dbReference type="GO" id="GO:0005886">
    <property type="term" value="C:plasma membrane"/>
    <property type="evidence" value="ECO:0007669"/>
    <property type="project" value="TreeGrafter"/>
</dbReference>